<dbReference type="SUPFAM" id="SSF56219">
    <property type="entry name" value="DNase I-like"/>
    <property type="match status" value="1"/>
</dbReference>
<feature type="domain" description="Reverse transcriptase zinc-binding" evidence="4">
    <location>
        <begin position="1233"/>
        <end position="1318"/>
    </location>
</feature>
<dbReference type="SUPFAM" id="SSF53098">
    <property type="entry name" value="Ribonuclease H-like"/>
    <property type="match status" value="1"/>
</dbReference>
<name>A0A803P438_CANSA</name>
<evidence type="ECO:0000313" key="7">
    <source>
        <dbReference type="EnsemblPlants" id="cds.evm.model.03.1134"/>
    </source>
</evidence>
<dbReference type="Pfam" id="PF14392">
    <property type="entry name" value="zf-CCHC_4"/>
    <property type="match status" value="1"/>
</dbReference>
<evidence type="ECO:0000256" key="1">
    <source>
        <dbReference type="SAM" id="MobiDB-lite"/>
    </source>
</evidence>
<evidence type="ECO:0000259" key="3">
    <source>
        <dbReference type="Pfam" id="PF13456"/>
    </source>
</evidence>
<evidence type="ECO:0000259" key="4">
    <source>
        <dbReference type="Pfam" id="PF13966"/>
    </source>
</evidence>
<protein>
    <recommendedName>
        <fullName evidence="9">CCHC-type domain-containing protein</fullName>
    </recommendedName>
</protein>
<evidence type="ECO:0000259" key="2">
    <source>
        <dbReference type="Pfam" id="PF03372"/>
    </source>
</evidence>
<organism evidence="7 8">
    <name type="scientific">Cannabis sativa</name>
    <name type="common">Hemp</name>
    <name type="synonym">Marijuana</name>
    <dbReference type="NCBI Taxonomy" id="3483"/>
    <lineage>
        <taxon>Eukaryota</taxon>
        <taxon>Viridiplantae</taxon>
        <taxon>Streptophyta</taxon>
        <taxon>Embryophyta</taxon>
        <taxon>Tracheophyta</taxon>
        <taxon>Spermatophyta</taxon>
        <taxon>Magnoliopsida</taxon>
        <taxon>eudicotyledons</taxon>
        <taxon>Gunneridae</taxon>
        <taxon>Pentapetalae</taxon>
        <taxon>rosids</taxon>
        <taxon>fabids</taxon>
        <taxon>Rosales</taxon>
        <taxon>Cannabaceae</taxon>
        <taxon>Cannabis</taxon>
    </lineage>
</organism>
<dbReference type="GO" id="GO:0004523">
    <property type="term" value="F:RNA-DNA hybrid ribonuclease activity"/>
    <property type="evidence" value="ECO:0007669"/>
    <property type="project" value="InterPro"/>
</dbReference>
<dbReference type="CDD" id="cd06222">
    <property type="entry name" value="RNase_H_like"/>
    <property type="match status" value="1"/>
</dbReference>
<dbReference type="EnsemblPlants" id="evm.model.03.1134">
    <property type="protein sequence ID" value="cds.evm.model.03.1134"/>
    <property type="gene ID" value="evm.TU.03.1134"/>
</dbReference>
<feature type="region of interest" description="Disordered" evidence="1">
    <location>
        <begin position="290"/>
        <end position="348"/>
    </location>
</feature>
<dbReference type="InterPro" id="IPR036691">
    <property type="entry name" value="Endo/exonu/phosph_ase_sf"/>
</dbReference>
<dbReference type="PANTHER" id="PTHR31286">
    <property type="entry name" value="GLYCINE-RICH CELL WALL STRUCTURAL PROTEIN 1.8-LIKE"/>
    <property type="match status" value="1"/>
</dbReference>
<feature type="domain" description="DUF4283" evidence="5">
    <location>
        <begin position="48"/>
        <end position="123"/>
    </location>
</feature>
<dbReference type="PANTHER" id="PTHR31286:SF167">
    <property type="entry name" value="OS09G0268800 PROTEIN"/>
    <property type="match status" value="1"/>
</dbReference>
<dbReference type="InterPro" id="IPR036397">
    <property type="entry name" value="RNaseH_sf"/>
</dbReference>
<dbReference type="Pfam" id="PF13966">
    <property type="entry name" value="zf-RVT"/>
    <property type="match status" value="1"/>
</dbReference>
<dbReference type="Proteomes" id="UP000596661">
    <property type="component" value="Chromosome 3"/>
</dbReference>
<evidence type="ECO:0008006" key="9">
    <source>
        <dbReference type="Google" id="ProtNLM"/>
    </source>
</evidence>
<dbReference type="Pfam" id="PF14111">
    <property type="entry name" value="DUF4283"/>
    <property type="match status" value="1"/>
</dbReference>
<dbReference type="Gramene" id="evm.model.03.1134">
    <property type="protein sequence ID" value="cds.evm.model.03.1134"/>
    <property type="gene ID" value="evm.TU.03.1134"/>
</dbReference>
<evidence type="ECO:0000313" key="8">
    <source>
        <dbReference type="Proteomes" id="UP000596661"/>
    </source>
</evidence>
<dbReference type="Gene3D" id="3.60.10.10">
    <property type="entry name" value="Endonuclease/exonuclease/phosphatase"/>
    <property type="match status" value="1"/>
</dbReference>
<feature type="compositionally biased region" description="Basic and acidic residues" evidence="1">
    <location>
        <begin position="332"/>
        <end position="341"/>
    </location>
</feature>
<dbReference type="InterPro" id="IPR044730">
    <property type="entry name" value="RNase_H-like_dom_plant"/>
</dbReference>
<dbReference type="InterPro" id="IPR025558">
    <property type="entry name" value="DUF4283"/>
</dbReference>
<dbReference type="Gene3D" id="3.30.420.10">
    <property type="entry name" value="Ribonuclease H-like superfamily/Ribonuclease H"/>
    <property type="match status" value="1"/>
</dbReference>
<evidence type="ECO:0000259" key="6">
    <source>
        <dbReference type="Pfam" id="PF14392"/>
    </source>
</evidence>
<dbReference type="Pfam" id="PF03372">
    <property type="entry name" value="Exo_endo_phos"/>
    <property type="match status" value="1"/>
</dbReference>
<dbReference type="InterPro" id="IPR005135">
    <property type="entry name" value="Endo/exonuclease/phosphatase"/>
</dbReference>
<keyword evidence="8" id="KW-1185">Reference proteome</keyword>
<dbReference type="InterPro" id="IPR002156">
    <property type="entry name" value="RNaseH_domain"/>
</dbReference>
<accession>A0A803P438</accession>
<feature type="domain" description="Zinc knuckle CX2CX4HX4C" evidence="6">
    <location>
        <begin position="201"/>
        <end position="235"/>
    </location>
</feature>
<reference evidence="7" key="1">
    <citation type="submission" date="2018-11" db="EMBL/GenBank/DDBJ databases">
        <authorList>
            <person name="Grassa J C."/>
        </authorList>
    </citation>
    <scope>NUCLEOTIDE SEQUENCE [LARGE SCALE GENOMIC DNA]</scope>
</reference>
<reference evidence="7" key="2">
    <citation type="submission" date="2021-03" db="UniProtKB">
        <authorList>
            <consortium name="EnsemblPlants"/>
        </authorList>
    </citation>
    <scope>IDENTIFICATION</scope>
</reference>
<evidence type="ECO:0000259" key="5">
    <source>
        <dbReference type="Pfam" id="PF14111"/>
    </source>
</evidence>
<proteinExistence type="predicted"/>
<dbReference type="InterPro" id="IPR026960">
    <property type="entry name" value="RVT-Znf"/>
</dbReference>
<dbReference type="InterPro" id="IPR012337">
    <property type="entry name" value="RNaseH-like_sf"/>
</dbReference>
<dbReference type="InterPro" id="IPR040256">
    <property type="entry name" value="At4g02000-like"/>
</dbReference>
<sequence length="1562" mass="178104">MEKEPTGIVNVPVDVVDTENEKLLQRDSAMEMEMLELFEDITLEDVVLNKACVGKVMGCKDMPASVVKKILMGIWRNVGSWRMKKCGEGVLGFFFDTEEDCKFIMDKRPWLVNGMLLNLKPWPVEGEVRVADFEVARFWVQFHGLPTRCLSNKNAIIIAKKAGQFVKSDDKSKVDLVRRGYLRCWLDVWIAHPFVVGFFLKAEGREETCIQFKYEKLPFLCFNCGKLAHLDRVCHVPTAMVFPKNGEAVQMYGPWVKSESGRSNCFSMAGKGITRSLIEPTENALIDRKTEKKGTWRRRHSRKSVGEDDSTLACKKDSEAVSAMSRGVEASSSEKDRDRASDSSTNSQKVVFDRMVGNFGYVRDPIPIGPNYLDLPNPDFANVGEGKIPDIGPTLAQSLEIPHSWVCASQRPHNYPDEVPIKWPTNDLEMQKAFLALYGREVTNKFEAQQTLIANPPDLSELINHLLGTHKRKAQTWYIPVPSHPHCSIGKSDILIENETPPSTEIEKQLSVDTEASFSMGSFEQGDSSKKFWARRGGGRKHAPTSPMRCLSWNCRGLRRPSAERTLRSLIRETDADFIFLSETKVSADSMINIINILGFLNICCIPAVGLAGGMCIAWRRIQINVFETFDSGFKVNVLDMPGCASWVLFCIYGLPYGDLKQSFWDRMLSKVHGSPLPWALMGDLNLILEAKEKMGGRPFQVNEGNMLKEFLLGSGGIDLGYVGPPCTWQNARTAMHHIRKRLDRVIADSQWCLLFPNASVCHLPIYGSDHAPFCLNVWGINEKLCYPFRFLEVWTSSKECGEVIDRAWAQHIPVWHSNRFQRKLQITKQELKCWNLNKFGFVDRRLKDLKHSLGLIQGAPVTQSLLENEAGIQLEILELEAKMEKIWKQKSRENWLKYGDNNTKFFHASTVVRRRKNRVSCIETSPNVWIPSRHDIDQYFQDKFQELYQSTNPVINEDLDALFTIKVSPEENLLICRTPEDSEISEVIFKMHPLKAPGPDGFSGIFYRKYWNTVGPEVCKLVKEFFDQGTMSRQINHDAIFYCQASEANATCLMEVFEKYEAWSGQRINKSKSGILFSPNTCDRKKEEIMAIMSMKEKLWVNVLLGKYCSSVNAWVVEKKDQDSLIWKSIIQTRDVCLKGAGVVIANGDTDLWTTPWVPWKSMQEIKDSFSYNRIHAFHKVSNLFVDGTHQWNEGLIRSCFEEDVAKAILNVKPLREGKDQLFWKAAKSGNFSVKSAYWIHQHERFNESNSLWNKIWKIKLHPRLQLLMWKVLNDCVPTFGRLRFLNIQDRTCVFCKEETEDLMHIITRCNIMRGLWFQSRWGLRIDQMGWNTIFAFINWWADIEDHELKVFAACLLDVLWFWRNKIAHNYTPWDMNLLAKEWLSRATEFSVLVQEVEISPLTSSPSHPSHVCRNIPVFQVDASVSDNDSGIAAILNTEGDWNDTLIALDFGMVHSAIEGELSAISVALSTAASKGFHKVAIESDCAVAIQGLQSGCFPVGWGSYPVFMECMSKSREFESVVFSCIKRSSNHYADFLARRARIGKIHVVGSVRDVAPLCGY</sequence>
<dbReference type="GO" id="GO:0003676">
    <property type="term" value="F:nucleic acid binding"/>
    <property type="evidence" value="ECO:0007669"/>
    <property type="project" value="InterPro"/>
</dbReference>
<dbReference type="EMBL" id="UZAU01000286">
    <property type="status" value="NOT_ANNOTATED_CDS"/>
    <property type="molecule type" value="Genomic_DNA"/>
</dbReference>
<dbReference type="Pfam" id="PF13456">
    <property type="entry name" value="RVT_3"/>
    <property type="match status" value="1"/>
</dbReference>
<feature type="domain" description="Endonuclease/exonuclease/phosphatase" evidence="2">
    <location>
        <begin position="551"/>
        <end position="771"/>
    </location>
</feature>
<feature type="domain" description="RNase H type-1" evidence="3">
    <location>
        <begin position="1422"/>
        <end position="1542"/>
    </location>
</feature>
<dbReference type="InterPro" id="IPR025836">
    <property type="entry name" value="Zn_knuckle_CX2CX4HX4C"/>
</dbReference>